<dbReference type="GO" id="GO:0008168">
    <property type="term" value="F:methyltransferase activity"/>
    <property type="evidence" value="ECO:0007669"/>
    <property type="project" value="UniProtKB-KW"/>
</dbReference>
<keyword evidence="2" id="KW-1185">Reference proteome</keyword>
<comment type="caution">
    <text evidence="1">The sequence shown here is derived from an EMBL/GenBank/DDBJ whole genome shotgun (WGS) entry which is preliminary data.</text>
</comment>
<dbReference type="Gene3D" id="3.40.50.150">
    <property type="entry name" value="Vaccinia Virus protein VP39"/>
    <property type="match status" value="1"/>
</dbReference>
<gene>
    <name evidence="1" type="ORF">JIG36_32840</name>
</gene>
<proteinExistence type="predicted"/>
<dbReference type="Pfam" id="PF04672">
    <property type="entry name" value="Methyltransf_19"/>
    <property type="match status" value="1"/>
</dbReference>
<organism evidence="1 2">
    <name type="scientific">Paractinoplanes ovalisporus</name>
    <dbReference type="NCBI Taxonomy" id="2810368"/>
    <lineage>
        <taxon>Bacteria</taxon>
        <taxon>Bacillati</taxon>
        <taxon>Actinomycetota</taxon>
        <taxon>Actinomycetes</taxon>
        <taxon>Micromonosporales</taxon>
        <taxon>Micromonosporaceae</taxon>
        <taxon>Paractinoplanes</taxon>
    </lineage>
</organism>
<keyword evidence="1" id="KW-0808">Transferase</keyword>
<protein>
    <submittedName>
        <fullName evidence="1">SAM-dependent methyltransferase</fullName>
    </submittedName>
</protein>
<dbReference type="GO" id="GO:0032259">
    <property type="term" value="P:methylation"/>
    <property type="evidence" value="ECO:0007669"/>
    <property type="project" value="UniProtKB-KW"/>
</dbReference>
<dbReference type="InterPro" id="IPR029063">
    <property type="entry name" value="SAM-dependent_MTases_sf"/>
</dbReference>
<dbReference type="SUPFAM" id="SSF53335">
    <property type="entry name" value="S-adenosyl-L-methionine-dependent methyltransferases"/>
    <property type="match status" value="1"/>
</dbReference>
<evidence type="ECO:0000313" key="1">
    <source>
        <dbReference type="EMBL" id="MBM2620311.1"/>
    </source>
</evidence>
<dbReference type="EMBL" id="JAENHP010000014">
    <property type="protein sequence ID" value="MBM2620311.1"/>
    <property type="molecule type" value="Genomic_DNA"/>
</dbReference>
<evidence type="ECO:0000313" key="2">
    <source>
        <dbReference type="Proteomes" id="UP000632138"/>
    </source>
</evidence>
<sequence length="108" mass="11535">MGVLHHVGDTANAYAIVDQLKAALVPGSHLVINHATNAVHGVASDESVAHWNKFGKPPITLRSPGQIERFFAGWTLLPPGVVSCARWRPGTVDDSSVEVDEFGGVARR</sequence>
<dbReference type="Proteomes" id="UP000632138">
    <property type="component" value="Unassembled WGS sequence"/>
</dbReference>
<reference evidence="1 2" key="1">
    <citation type="submission" date="2021-01" db="EMBL/GenBank/DDBJ databases">
        <title>Actinoplanes sp. nov. LDG1-06 isolated from lichen.</title>
        <authorList>
            <person name="Saeng-In P."/>
            <person name="Phongsopitanun W."/>
            <person name="Kanchanasin P."/>
            <person name="Yuki M."/>
            <person name="Kudo T."/>
            <person name="Ohkuma M."/>
            <person name="Tanasupawat S."/>
        </authorList>
    </citation>
    <scope>NUCLEOTIDE SEQUENCE [LARGE SCALE GENOMIC DNA]</scope>
    <source>
        <strain evidence="1 2">LDG1-06</strain>
    </source>
</reference>
<accession>A0ABS2AKH7</accession>
<keyword evidence="1" id="KW-0489">Methyltransferase</keyword>
<dbReference type="RefSeq" id="WP_203380300.1">
    <property type="nucleotide sequence ID" value="NZ_JAENHP010000014.1"/>
</dbReference>
<dbReference type="InterPro" id="IPR006764">
    <property type="entry name" value="SAM_dep_MeTrfase_SAV2177_type"/>
</dbReference>
<name>A0ABS2AKH7_9ACTN</name>